<dbReference type="Pfam" id="PF00480">
    <property type="entry name" value="ROK"/>
    <property type="match status" value="1"/>
</dbReference>
<proteinExistence type="inferred from homology"/>
<evidence type="ECO:0000313" key="2">
    <source>
        <dbReference type="EMBL" id="CUN07532.1"/>
    </source>
</evidence>
<dbReference type="PANTHER" id="PTHR18964:SF170">
    <property type="entry name" value="SUGAR KINASE"/>
    <property type="match status" value="1"/>
</dbReference>
<dbReference type="SUPFAM" id="SSF53067">
    <property type="entry name" value="Actin-like ATPase domain"/>
    <property type="match status" value="1"/>
</dbReference>
<evidence type="ECO:0000256" key="1">
    <source>
        <dbReference type="ARBA" id="ARBA00006479"/>
    </source>
</evidence>
<dbReference type="AlphaFoldDB" id="A0A173TXA8"/>
<evidence type="ECO:0000313" key="3">
    <source>
        <dbReference type="Proteomes" id="UP000095649"/>
    </source>
</evidence>
<dbReference type="RefSeq" id="WP_055186244.1">
    <property type="nucleotide sequence ID" value="NZ_CYXN01000014.1"/>
</dbReference>
<name>A0A173TXA8_9FIRM</name>
<organism evidence="2 3">
    <name type="scientific">Faecalibacterium prausnitzii</name>
    <dbReference type="NCBI Taxonomy" id="853"/>
    <lineage>
        <taxon>Bacteria</taxon>
        <taxon>Bacillati</taxon>
        <taxon>Bacillota</taxon>
        <taxon>Clostridia</taxon>
        <taxon>Eubacteriales</taxon>
        <taxon>Oscillospiraceae</taxon>
        <taxon>Faecalibacterium</taxon>
    </lineage>
</organism>
<dbReference type="PANTHER" id="PTHR18964">
    <property type="entry name" value="ROK (REPRESSOR, ORF, KINASE) FAMILY"/>
    <property type="match status" value="1"/>
</dbReference>
<dbReference type="InterPro" id="IPR043129">
    <property type="entry name" value="ATPase_NBD"/>
</dbReference>
<dbReference type="OrthoDB" id="9810372at2"/>
<keyword evidence="2" id="KW-0808">Transferase</keyword>
<reference evidence="2 3" key="1">
    <citation type="submission" date="2015-09" db="EMBL/GenBank/DDBJ databases">
        <authorList>
            <consortium name="Pathogen Informatics"/>
        </authorList>
    </citation>
    <scope>NUCLEOTIDE SEQUENCE [LARGE SCALE GENOMIC DNA]</scope>
    <source>
        <strain evidence="2 3">2789STDY5834970</strain>
    </source>
</reference>
<sequence>MKIMVFDVGGTEIKYSVMDEQMHRTDSGAVPTPQDTQAQFLDAVYRLYAPHKDEVTGIAMALPGFVDNRTGYVSNGGALLYNTATPVGQLLAEKCGCPVILENDGKAAAMAELANGALKGCCNAAVFIIGTGVGGGIIANGQLVRGVHFTAGEYSFVNTNAEAWDAPDQNMACQCSTSNLLKWYRARKALPEDAPLDGRSFFAAANAGEPEALEVLRRFCHAVAVQIYNLTVLLDVEKVAIGGGISKQPLLLESLRSAYDGLYASRAGQAYMEGLPRCQIVPCAFSSEANQVGVAAAYFEAMQKKC</sequence>
<protein>
    <submittedName>
        <fullName evidence="2">Beta-glucoside kinase</fullName>
        <ecNumber evidence="2">2.7.1.85</ecNumber>
    </submittedName>
</protein>
<dbReference type="EC" id="2.7.1.85" evidence="2"/>
<accession>A0A173TXA8</accession>
<dbReference type="CDD" id="cd24152">
    <property type="entry name" value="ASKHA_NBD_ROK-like"/>
    <property type="match status" value="1"/>
</dbReference>
<dbReference type="Gene3D" id="3.30.420.40">
    <property type="match status" value="2"/>
</dbReference>
<gene>
    <name evidence="2" type="primary">bglK</name>
    <name evidence="2" type="ORF">ERS852582_01808</name>
</gene>
<comment type="similarity">
    <text evidence="1">Belongs to the ROK (NagC/XylR) family.</text>
</comment>
<dbReference type="InterPro" id="IPR000600">
    <property type="entry name" value="ROK"/>
</dbReference>
<dbReference type="GO" id="GO:0047700">
    <property type="term" value="F:beta-glucoside kinase activity"/>
    <property type="evidence" value="ECO:0007669"/>
    <property type="project" value="UniProtKB-EC"/>
</dbReference>
<dbReference type="EMBL" id="CYXN01000014">
    <property type="protein sequence ID" value="CUN07532.1"/>
    <property type="molecule type" value="Genomic_DNA"/>
</dbReference>
<dbReference type="Proteomes" id="UP000095649">
    <property type="component" value="Unassembled WGS sequence"/>
</dbReference>
<keyword evidence="2" id="KW-0418">Kinase</keyword>